<dbReference type="Proteomes" id="UP000287177">
    <property type="component" value="Unassembled WGS sequence"/>
</dbReference>
<proteinExistence type="predicted"/>
<evidence type="ECO:0000313" key="1">
    <source>
        <dbReference type="EMBL" id="RWA23972.1"/>
    </source>
</evidence>
<reference evidence="1 2" key="1">
    <citation type="submission" date="2013-06" db="EMBL/GenBank/DDBJ databases">
        <title>The draft sequence of the Mycobacterium elephantis genome.</title>
        <authorList>
            <person name="Pettersson F.B."/>
            <person name="Das S."/>
            <person name="Dasgupta S."/>
            <person name="Bhattacharya A."/>
            <person name="Kirsebom L.A."/>
        </authorList>
    </citation>
    <scope>NUCLEOTIDE SEQUENCE [LARGE SCALE GENOMIC DNA]</scope>
    <source>
        <strain evidence="1 2">DSM 44368</strain>
    </source>
</reference>
<evidence type="ECO:0000313" key="2">
    <source>
        <dbReference type="Proteomes" id="UP000287177"/>
    </source>
</evidence>
<sequence>MSPQPDDIAVLYHQAKMAADQYLAGEIDDLEFRRWIAWITLCAQGCPEPTLERLEVRMREMDTATSFISAAPTKEQDQ</sequence>
<dbReference type="AlphaFoldDB" id="A0A439E0N4"/>
<protein>
    <submittedName>
        <fullName evidence="1">Uncharacterized protein</fullName>
    </submittedName>
</protein>
<dbReference type="EMBL" id="ATDN01000001">
    <property type="protein sequence ID" value="RWA23972.1"/>
    <property type="molecule type" value="Genomic_DNA"/>
</dbReference>
<gene>
    <name evidence="1" type="ORF">MELE44368_01810</name>
</gene>
<name>A0A439E0N4_9MYCO</name>
<comment type="caution">
    <text evidence="1">The sequence shown here is derived from an EMBL/GenBank/DDBJ whole genome shotgun (WGS) entry which is preliminary data.</text>
</comment>
<keyword evidence="2" id="KW-1185">Reference proteome</keyword>
<accession>A0A439E0N4</accession>
<organism evidence="1 2">
    <name type="scientific">Mycolicibacterium elephantis DSM 44368</name>
    <dbReference type="NCBI Taxonomy" id="1335622"/>
    <lineage>
        <taxon>Bacteria</taxon>
        <taxon>Bacillati</taxon>
        <taxon>Actinomycetota</taxon>
        <taxon>Actinomycetes</taxon>
        <taxon>Mycobacteriales</taxon>
        <taxon>Mycobacteriaceae</taxon>
        <taxon>Mycolicibacterium</taxon>
    </lineage>
</organism>